<dbReference type="Gramene" id="Zm00001eb223500_T001">
    <property type="protein sequence ID" value="Zm00001eb223500_P001"/>
    <property type="gene ID" value="Zm00001eb223500"/>
</dbReference>
<evidence type="ECO:0000313" key="5">
    <source>
        <dbReference type="Proteomes" id="UP000007305"/>
    </source>
</evidence>
<dbReference type="GO" id="GO:0016747">
    <property type="term" value="F:acyltransferase activity, transferring groups other than amino-acyl groups"/>
    <property type="evidence" value="ECO:0007669"/>
    <property type="project" value="UniProtKB-ARBA"/>
</dbReference>
<dbReference type="Proteomes" id="UP000007305">
    <property type="component" value="Chromosome 5"/>
</dbReference>
<keyword evidence="2" id="KW-0808">Transferase</keyword>
<dbReference type="PANTHER" id="PTHR31642">
    <property type="entry name" value="TRICHOTHECENE 3-O-ACETYLTRANSFERASE"/>
    <property type="match status" value="1"/>
</dbReference>
<evidence type="ECO:0000256" key="3">
    <source>
        <dbReference type="ARBA" id="ARBA00023315"/>
    </source>
</evidence>
<accession>A0A804PBI0</accession>
<dbReference type="InterPro" id="IPR023213">
    <property type="entry name" value="CAT-like_dom_sf"/>
</dbReference>
<dbReference type="PANTHER" id="PTHR31642:SF308">
    <property type="entry name" value="OMEGA-HYDROXYPALMITATE O-FERULOYL TRANSFERASE"/>
    <property type="match status" value="1"/>
</dbReference>
<evidence type="ECO:0000256" key="2">
    <source>
        <dbReference type="ARBA" id="ARBA00022679"/>
    </source>
</evidence>
<dbReference type="InterPro" id="IPR050317">
    <property type="entry name" value="Plant_Fungal_Acyltransferase"/>
</dbReference>
<keyword evidence="5" id="KW-1185">Reference proteome</keyword>
<dbReference type="EnsemblPlants" id="Zm00001eb223500_T001">
    <property type="protein sequence ID" value="Zm00001eb223500_P001"/>
    <property type="gene ID" value="Zm00001eb223500"/>
</dbReference>
<evidence type="ECO:0008006" key="6">
    <source>
        <dbReference type="Google" id="ProtNLM"/>
    </source>
</evidence>
<dbReference type="AlphaFoldDB" id="A0A804PBI0"/>
<sequence length="96" mass="10758">MVTNDYMRSMVDYFEATRARSSLACTLLITTWSRLEFHDADFGWGEPVMLGPVTLPEKEVILFHVPRESRGECGSRPQSRPRAVIPLDLGAGLSSM</sequence>
<proteinExistence type="inferred from homology"/>
<reference evidence="5" key="1">
    <citation type="journal article" date="2009" name="Science">
        <title>The B73 maize genome: complexity, diversity, and dynamics.</title>
        <authorList>
            <person name="Schnable P.S."/>
            <person name="Ware D."/>
            <person name="Fulton R.S."/>
            <person name="Stein J.C."/>
            <person name="Wei F."/>
            <person name="Pasternak S."/>
            <person name="Liang C."/>
            <person name="Zhang J."/>
            <person name="Fulton L."/>
            <person name="Graves T.A."/>
            <person name="Minx P."/>
            <person name="Reily A.D."/>
            <person name="Courtney L."/>
            <person name="Kruchowski S.S."/>
            <person name="Tomlinson C."/>
            <person name="Strong C."/>
            <person name="Delehaunty K."/>
            <person name="Fronick C."/>
            <person name="Courtney B."/>
            <person name="Rock S.M."/>
            <person name="Belter E."/>
            <person name="Du F."/>
            <person name="Kim K."/>
            <person name="Abbott R.M."/>
            <person name="Cotton M."/>
            <person name="Levy A."/>
            <person name="Marchetto P."/>
            <person name="Ochoa K."/>
            <person name="Jackson S.M."/>
            <person name="Gillam B."/>
            <person name="Chen W."/>
            <person name="Yan L."/>
            <person name="Higginbotham J."/>
            <person name="Cardenas M."/>
            <person name="Waligorski J."/>
            <person name="Applebaum E."/>
            <person name="Phelps L."/>
            <person name="Falcone J."/>
            <person name="Kanchi K."/>
            <person name="Thane T."/>
            <person name="Scimone A."/>
            <person name="Thane N."/>
            <person name="Henke J."/>
            <person name="Wang T."/>
            <person name="Ruppert J."/>
            <person name="Shah N."/>
            <person name="Rotter K."/>
            <person name="Hodges J."/>
            <person name="Ingenthron E."/>
            <person name="Cordes M."/>
            <person name="Kohlberg S."/>
            <person name="Sgro J."/>
            <person name="Delgado B."/>
            <person name="Mead K."/>
            <person name="Chinwalla A."/>
            <person name="Leonard S."/>
            <person name="Crouse K."/>
            <person name="Collura K."/>
            <person name="Kudrna D."/>
            <person name="Currie J."/>
            <person name="He R."/>
            <person name="Angelova A."/>
            <person name="Rajasekar S."/>
            <person name="Mueller T."/>
            <person name="Lomeli R."/>
            <person name="Scara G."/>
            <person name="Ko A."/>
            <person name="Delaney K."/>
            <person name="Wissotski M."/>
            <person name="Lopez G."/>
            <person name="Campos D."/>
            <person name="Braidotti M."/>
            <person name="Ashley E."/>
            <person name="Golser W."/>
            <person name="Kim H."/>
            <person name="Lee S."/>
            <person name="Lin J."/>
            <person name="Dujmic Z."/>
            <person name="Kim W."/>
            <person name="Talag J."/>
            <person name="Zuccolo A."/>
            <person name="Fan C."/>
            <person name="Sebastian A."/>
            <person name="Kramer M."/>
            <person name="Spiegel L."/>
            <person name="Nascimento L."/>
            <person name="Zutavern T."/>
            <person name="Miller B."/>
            <person name="Ambroise C."/>
            <person name="Muller S."/>
            <person name="Spooner W."/>
            <person name="Narechania A."/>
            <person name="Ren L."/>
            <person name="Wei S."/>
            <person name="Kumari S."/>
            <person name="Faga B."/>
            <person name="Levy M.J."/>
            <person name="McMahan L."/>
            <person name="Van Buren P."/>
            <person name="Vaughn M.W."/>
            <person name="Ying K."/>
            <person name="Yeh C.-T."/>
            <person name="Emrich S.J."/>
            <person name="Jia Y."/>
            <person name="Kalyanaraman A."/>
            <person name="Hsia A.-P."/>
            <person name="Barbazuk W.B."/>
            <person name="Baucom R.S."/>
            <person name="Brutnell T.P."/>
            <person name="Carpita N.C."/>
            <person name="Chaparro C."/>
            <person name="Chia J.-M."/>
            <person name="Deragon J.-M."/>
            <person name="Estill J.C."/>
            <person name="Fu Y."/>
            <person name="Jeddeloh J.A."/>
            <person name="Han Y."/>
            <person name="Lee H."/>
            <person name="Li P."/>
            <person name="Lisch D.R."/>
            <person name="Liu S."/>
            <person name="Liu Z."/>
            <person name="Nagel D.H."/>
            <person name="McCann M.C."/>
            <person name="SanMiguel P."/>
            <person name="Myers A.M."/>
            <person name="Nettleton D."/>
            <person name="Nguyen J."/>
            <person name="Penning B.W."/>
            <person name="Ponnala L."/>
            <person name="Schneider K.L."/>
            <person name="Schwartz D.C."/>
            <person name="Sharma A."/>
            <person name="Soderlund C."/>
            <person name="Springer N.M."/>
            <person name="Sun Q."/>
            <person name="Wang H."/>
            <person name="Waterman M."/>
            <person name="Westerman R."/>
            <person name="Wolfgruber T.K."/>
            <person name="Yang L."/>
            <person name="Yu Y."/>
            <person name="Zhang L."/>
            <person name="Zhou S."/>
            <person name="Zhu Q."/>
            <person name="Bennetzen J.L."/>
            <person name="Dawe R.K."/>
            <person name="Jiang J."/>
            <person name="Jiang N."/>
            <person name="Presting G.G."/>
            <person name="Wessler S.R."/>
            <person name="Aluru S."/>
            <person name="Martienssen R.A."/>
            <person name="Clifton S.W."/>
            <person name="McCombie W.R."/>
            <person name="Wing R.A."/>
            <person name="Wilson R.K."/>
        </authorList>
    </citation>
    <scope>NUCLEOTIDE SEQUENCE [LARGE SCALE GENOMIC DNA]</scope>
    <source>
        <strain evidence="5">cv. B73</strain>
    </source>
</reference>
<organism evidence="4 5">
    <name type="scientific">Zea mays</name>
    <name type="common">Maize</name>
    <dbReference type="NCBI Taxonomy" id="4577"/>
    <lineage>
        <taxon>Eukaryota</taxon>
        <taxon>Viridiplantae</taxon>
        <taxon>Streptophyta</taxon>
        <taxon>Embryophyta</taxon>
        <taxon>Tracheophyta</taxon>
        <taxon>Spermatophyta</taxon>
        <taxon>Magnoliopsida</taxon>
        <taxon>Liliopsida</taxon>
        <taxon>Poales</taxon>
        <taxon>Poaceae</taxon>
        <taxon>PACMAD clade</taxon>
        <taxon>Panicoideae</taxon>
        <taxon>Andropogonodae</taxon>
        <taxon>Andropogoneae</taxon>
        <taxon>Tripsacinae</taxon>
        <taxon>Zea</taxon>
    </lineage>
</organism>
<reference evidence="4" key="3">
    <citation type="submission" date="2021-05" db="UniProtKB">
        <authorList>
            <consortium name="EnsemblPlants"/>
        </authorList>
    </citation>
    <scope>IDENTIFICATION</scope>
    <source>
        <strain evidence="4">cv. B73</strain>
    </source>
</reference>
<evidence type="ECO:0000256" key="1">
    <source>
        <dbReference type="ARBA" id="ARBA00009861"/>
    </source>
</evidence>
<comment type="similarity">
    <text evidence="1">Belongs to the plant acyltransferase family.</text>
</comment>
<dbReference type="InParanoid" id="A0A804PBI0"/>
<evidence type="ECO:0000313" key="4">
    <source>
        <dbReference type="EnsemblPlants" id="Zm00001eb223500_P001"/>
    </source>
</evidence>
<reference evidence="4" key="2">
    <citation type="submission" date="2019-07" db="EMBL/GenBank/DDBJ databases">
        <authorList>
            <person name="Seetharam A."/>
            <person name="Woodhouse M."/>
            <person name="Cannon E."/>
        </authorList>
    </citation>
    <scope>NUCLEOTIDE SEQUENCE [LARGE SCALE GENOMIC DNA]</scope>
    <source>
        <strain evidence="4">cv. B73</strain>
    </source>
</reference>
<dbReference type="Gene3D" id="3.30.559.10">
    <property type="entry name" value="Chloramphenicol acetyltransferase-like domain"/>
    <property type="match status" value="1"/>
</dbReference>
<dbReference type="Pfam" id="PF02458">
    <property type="entry name" value="Transferase"/>
    <property type="match status" value="1"/>
</dbReference>
<keyword evidence="3" id="KW-0012">Acyltransferase</keyword>
<protein>
    <recommendedName>
        <fullName evidence="6">HXXXD-type acyl-transferase family protein</fullName>
    </recommendedName>
</protein>
<dbReference type="FunCoup" id="A0A804PBI0">
    <property type="interactions" value="473"/>
</dbReference>
<name>A0A804PBI0_MAIZE</name>